<proteinExistence type="predicted"/>
<dbReference type="EMBL" id="UINC01001433">
    <property type="protein sequence ID" value="SUZ80593.1"/>
    <property type="molecule type" value="Genomic_DNA"/>
</dbReference>
<dbReference type="AlphaFoldDB" id="A0A381QSQ8"/>
<protein>
    <submittedName>
        <fullName evidence="1">Uncharacterized protein</fullName>
    </submittedName>
</protein>
<name>A0A381QSQ8_9ZZZZ</name>
<sequence length="71" mass="8202">MTDENPSTVIVNMHGLLGEQEVIQMEFEAELLVEQEQFVFDNVAYEIVRIINEDVEYPVVYVVILDILSQT</sequence>
<reference evidence="1" key="1">
    <citation type="submission" date="2018-05" db="EMBL/GenBank/DDBJ databases">
        <authorList>
            <person name="Lanie J.A."/>
            <person name="Ng W.-L."/>
            <person name="Kazmierczak K.M."/>
            <person name="Andrzejewski T.M."/>
            <person name="Davidsen T.M."/>
            <person name="Wayne K.J."/>
            <person name="Tettelin H."/>
            <person name="Glass J.I."/>
            <person name="Rusch D."/>
            <person name="Podicherti R."/>
            <person name="Tsui H.-C.T."/>
            <person name="Winkler M.E."/>
        </authorList>
    </citation>
    <scope>NUCLEOTIDE SEQUENCE</scope>
</reference>
<evidence type="ECO:0000313" key="1">
    <source>
        <dbReference type="EMBL" id="SUZ80593.1"/>
    </source>
</evidence>
<gene>
    <name evidence="1" type="ORF">METZ01_LOCUS33447</name>
</gene>
<accession>A0A381QSQ8</accession>
<organism evidence="1">
    <name type="scientific">marine metagenome</name>
    <dbReference type="NCBI Taxonomy" id="408172"/>
    <lineage>
        <taxon>unclassified sequences</taxon>
        <taxon>metagenomes</taxon>
        <taxon>ecological metagenomes</taxon>
    </lineage>
</organism>